<evidence type="ECO:0000313" key="12">
    <source>
        <dbReference type="EMBL" id="EOD01380.1"/>
    </source>
</evidence>
<dbReference type="GO" id="GO:0003676">
    <property type="term" value="F:nucleic acid binding"/>
    <property type="evidence" value="ECO:0007669"/>
    <property type="project" value="InterPro"/>
</dbReference>
<dbReference type="RefSeq" id="WP_006308529.1">
    <property type="nucleotide sequence ID" value="NZ_ARZA01000065.1"/>
</dbReference>
<dbReference type="CDD" id="cd09278">
    <property type="entry name" value="RNase_HI_prokaryote_like"/>
    <property type="match status" value="1"/>
</dbReference>
<dbReference type="Proteomes" id="UP000013378">
    <property type="component" value="Unassembled WGS sequence"/>
</dbReference>
<dbReference type="GO" id="GO:0043137">
    <property type="term" value="P:DNA replication, removal of RNA primer"/>
    <property type="evidence" value="ECO:0007669"/>
    <property type="project" value="TreeGrafter"/>
</dbReference>
<evidence type="ECO:0000256" key="4">
    <source>
        <dbReference type="ARBA" id="ARBA00011245"/>
    </source>
</evidence>
<evidence type="ECO:0000256" key="10">
    <source>
        <dbReference type="ARBA" id="ARBA00022842"/>
    </source>
</evidence>
<dbReference type="PROSITE" id="PS50879">
    <property type="entry name" value="RNASE_H_1"/>
    <property type="match status" value="1"/>
</dbReference>
<feature type="domain" description="RNase H type-1" evidence="11">
    <location>
        <begin position="1"/>
        <end position="147"/>
    </location>
</feature>
<comment type="caution">
    <text evidence="12">The sequence shown here is derived from an EMBL/GenBank/DDBJ whole genome shotgun (WGS) entry which is preliminary data.</text>
</comment>
<gene>
    <name evidence="12" type="ORF">L21TH_0601</name>
</gene>
<reference evidence="12 13" key="1">
    <citation type="journal article" date="2015" name="Geomicrobiol. J.">
        <title>Caldisalinibacter kiritimatiensis gen. nov., sp. nov., a moderately thermohalophilic thiosulfate-reducing bacterium from a hypersaline microbial mat.</title>
        <authorList>
            <person name="Ben Hania W."/>
            <person name="Joseph M."/>
            <person name="Fiebig A."/>
            <person name="Bunk B."/>
            <person name="Klenk H.-P."/>
            <person name="Fardeau M.-L."/>
            <person name="Spring S."/>
        </authorList>
    </citation>
    <scope>NUCLEOTIDE SEQUENCE [LARGE SCALE GENOMIC DNA]</scope>
    <source>
        <strain evidence="12 13">L21-TH-D2</strain>
    </source>
</reference>
<evidence type="ECO:0000256" key="8">
    <source>
        <dbReference type="ARBA" id="ARBA00022759"/>
    </source>
</evidence>
<dbReference type="EC" id="3.1.26.4" evidence="5"/>
<dbReference type="STRING" id="1304284.L21TH_0601"/>
<accession>R1CGE0</accession>
<sequence>MDKIIIYTDGACSGNQNNENKGGYGAVLIYKDYRKEIYGGEFNTTNNRMELKACIEALKALKRKDIPVEVYTDSAYLCNCINQKWYEKWRKNGWKNSKKDPVENKDMWQELLELVESFKNIKFFKVKGHAGIELNELADALANKGMDSLHEEQL</sequence>
<evidence type="ECO:0000256" key="6">
    <source>
        <dbReference type="ARBA" id="ARBA00022722"/>
    </source>
</evidence>
<dbReference type="PATRIC" id="fig|1304284.3.peg.590"/>
<dbReference type="GO" id="GO:0046872">
    <property type="term" value="F:metal ion binding"/>
    <property type="evidence" value="ECO:0007669"/>
    <property type="project" value="UniProtKB-KW"/>
</dbReference>
<comment type="cofactor">
    <cofactor evidence="2">
        <name>Mg(2+)</name>
        <dbReference type="ChEBI" id="CHEBI:18420"/>
    </cofactor>
</comment>
<dbReference type="InterPro" id="IPR050092">
    <property type="entry name" value="RNase_H"/>
</dbReference>
<keyword evidence="13" id="KW-1185">Reference proteome</keyword>
<dbReference type="InterPro" id="IPR036397">
    <property type="entry name" value="RNaseH_sf"/>
</dbReference>
<evidence type="ECO:0000259" key="11">
    <source>
        <dbReference type="PROSITE" id="PS50879"/>
    </source>
</evidence>
<dbReference type="Gene3D" id="3.30.420.10">
    <property type="entry name" value="Ribonuclease H-like superfamily/Ribonuclease H"/>
    <property type="match status" value="1"/>
</dbReference>
<evidence type="ECO:0000256" key="3">
    <source>
        <dbReference type="ARBA" id="ARBA00005300"/>
    </source>
</evidence>
<comment type="subunit">
    <text evidence="4">Monomer.</text>
</comment>
<dbReference type="Pfam" id="PF00075">
    <property type="entry name" value="RNase_H"/>
    <property type="match status" value="1"/>
</dbReference>
<keyword evidence="6" id="KW-0540">Nuclease</keyword>
<proteinExistence type="inferred from homology"/>
<keyword evidence="10" id="KW-0460">Magnesium</keyword>
<name>R1CGE0_9FIRM</name>
<organism evidence="12 13">
    <name type="scientific">Caldisalinibacter kiritimatiensis</name>
    <dbReference type="NCBI Taxonomy" id="1304284"/>
    <lineage>
        <taxon>Bacteria</taxon>
        <taxon>Bacillati</taxon>
        <taxon>Bacillota</taxon>
        <taxon>Tissierellia</taxon>
        <taxon>Tissierellales</taxon>
        <taxon>Thermohalobacteraceae</taxon>
        <taxon>Caldisalinibacter</taxon>
    </lineage>
</organism>
<dbReference type="EMBL" id="ARZA01000065">
    <property type="protein sequence ID" value="EOD01380.1"/>
    <property type="molecule type" value="Genomic_DNA"/>
</dbReference>
<dbReference type="AlphaFoldDB" id="R1CGE0"/>
<keyword evidence="9 12" id="KW-0378">Hydrolase</keyword>
<dbReference type="SUPFAM" id="SSF53098">
    <property type="entry name" value="Ribonuclease H-like"/>
    <property type="match status" value="1"/>
</dbReference>
<dbReference type="eggNOG" id="COG0328">
    <property type="taxonomic scope" value="Bacteria"/>
</dbReference>
<evidence type="ECO:0000256" key="5">
    <source>
        <dbReference type="ARBA" id="ARBA00012180"/>
    </source>
</evidence>
<keyword evidence="7" id="KW-0479">Metal-binding</keyword>
<dbReference type="PANTHER" id="PTHR10642">
    <property type="entry name" value="RIBONUCLEASE H1"/>
    <property type="match status" value="1"/>
</dbReference>
<dbReference type="OrthoDB" id="7845843at2"/>
<keyword evidence="8" id="KW-0255">Endonuclease</keyword>
<dbReference type="InterPro" id="IPR012337">
    <property type="entry name" value="RNaseH-like_sf"/>
</dbReference>
<dbReference type="PANTHER" id="PTHR10642:SF26">
    <property type="entry name" value="RIBONUCLEASE H1"/>
    <property type="match status" value="1"/>
</dbReference>
<dbReference type="GO" id="GO:0004523">
    <property type="term" value="F:RNA-DNA hybrid ribonuclease activity"/>
    <property type="evidence" value="ECO:0007669"/>
    <property type="project" value="UniProtKB-EC"/>
</dbReference>
<dbReference type="NCBIfam" id="NF001236">
    <property type="entry name" value="PRK00203.1"/>
    <property type="match status" value="1"/>
</dbReference>
<comment type="catalytic activity">
    <reaction evidence="1">
        <text>Endonucleolytic cleavage to 5'-phosphomonoester.</text>
        <dbReference type="EC" id="3.1.26.4"/>
    </reaction>
</comment>
<evidence type="ECO:0000256" key="1">
    <source>
        <dbReference type="ARBA" id="ARBA00000077"/>
    </source>
</evidence>
<evidence type="ECO:0000256" key="7">
    <source>
        <dbReference type="ARBA" id="ARBA00022723"/>
    </source>
</evidence>
<evidence type="ECO:0000256" key="2">
    <source>
        <dbReference type="ARBA" id="ARBA00001946"/>
    </source>
</evidence>
<comment type="similarity">
    <text evidence="3">Belongs to the RNase H family.</text>
</comment>
<dbReference type="InterPro" id="IPR002156">
    <property type="entry name" value="RNaseH_domain"/>
</dbReference>
<protein>
    <recommendedName>
        <fullName evidence="5">ribonuclease H</fullName>
        <ecNumber evidence="5">3.1.26.4</ecNumber>
    </recommendedName>
</protein>
<evidence type="ECO:0000313" key="13">
    <source>
        <dbReference type="Proteomes" id="UP000013378"/>
    </source>
</evidence>
<dbReference type="InterPro" id="IPR022892">
    <property type="entry name" value="RNaseHI"/>
</dbReference>
<evidence type="ECO:0000256" key="9">
    <source>
        <dbReference type="ARBA" id="ARBA00022801"/>
    </source>
</evidence>